<sequence length="196" mass="22020">MREALMPFIRESIVTTLNEDGSAHIAPLGVIEEGRFLVIAPFHPSTTLANLRRHPFACVNYTTDARIFAGCVTRRQRNWPVLPAERIAGWRLEAALAHSEVAVEEVVEDELRPRFRCKELHEVVHAPFHGFNRAQAAVLEAAILVSRLRMLPKEKIERELRYLAIAITKTAGEAEREAWDWLMTAVSAAGAEPPPI</sequence>
<dbReference type="SUPFAM" id="SSF50475">
    <property type="entry name" value="FMN-binding split barrel"/>
    <property type="match status" value="1"/>
</dbReference>
<evidence type="ECO:0000313" key="3">
    <source>
        <dbReference type="EMBL" id="MEK0083171.1"/>
    </source>
</evidence>
<comment type="caution">
    <text evidence="3">The sequence shown here is derived from an EMBL/GenBank/DDBJ whole genome shotgun (WGS) entry which is preliminary data.</text>
</comment>
<dbReference type="Pfam" id="PF04289">
    <property type="entry name" value="DUF447_N"/>
    <property type="match status" value="1"/>
</dbReference>
<gene>
    <name evidence="3" type="ORF">U1T56_08405</name>
</gene>
<dbReference type="RefSeq" id="WP_418159013.1">
    <property type="nucleotide sequence ID" value="NZ_JBBLZC010000006.1"/>
</dbReference>
<dbReference type="Gene3D" id="1.20.58.290">
    <property type="entry name" value="Hypothetical membrane protein ta0354_69_121"/>
    <property type="match status" value="1"/>
</dbReference>
<evidence type="ECO:0000259" key="2">
    <source>
        <dbReference type="Pfam" id="PF20766"/>
    </source>
</evidence>
<dbReference type="InterPro" id="IPR007386">
    <property type="entry name" value="DUF447_N"/>
</dbReference>
<feature type="domain" description="DUF447" evidence="2">
    <location>
        <begin position="132"/>
        <end position="183"/>
    </location>
</feature>
<dbReference type="Pfam" id="PF20766">
    <property type="entry name" value="DUF447_C"/>
    <property type="match status" value="1"/>
</dbReference>
<dbReference type="Gene3D" id="2.30.110.10">
    <property type="entry name" value="Electron Transport, Fmn-binding Protein, Chain A"/>
    <property type="match status" value="1"/>
</dbReference>
<accession>A0ABU8XQ48</accession>
<reference evidence="3 4" key="1">
    <citation type="submission" date="2024-01" db="EMBL/GenBank/DDBJ databases">
        <title>Multi-omics insights into the function and evolution of sodium benzoate biodegradation pathways in Benzoatithermus flavus gen. nov., sp. nov. from hot spring.</title>
        <authorList>
            <person name="Hu C.-J."/>
            <person name="Li W.-J."/>
        </authorList>
    </citation>
    <scope>NUCLEOTIDE SEQUENCE [LARGE SCALE GENOMIC DNA]</scope>
    <source>
        <strain evidence="3 4">SYSU G07066</strain>
    </source>
</reference>
<keyword evidence="4" id="KW-1185">Reference proteome</keyword>
<name>A0ABU8XQ48_9PROT</name>
<dbReference type="InterPro" id="IPR049288">
    <property type="entry name" value="DUF447_C"/>
</dbReference>
<proteinExistence type="predicted"/>
<dbReference type="InterPro" id="IPR012349">
    <property type="entry name" value="Split_barrel_FMN-bd"/>
</dbReference>
<dbReference type="EMBL" id="JBBLZC010000006">
    <property type="protein sequence ID" value="MEK0083171.1"/>
    <property type="molecule type" value="Genomic_DNA"/>
</dbReference>
<evidence type="ECO:0000259" key="1">
    <source>
        <dbReference type="Pfam" id="PF04289"/>
    </source>
</evidence>
<feature type="domain" description="DUF447" evidence="1">
    <location>
        <begin position="10"/>
        <end position="125"/>
    </location>
</feature>
<dbReference type="Proteomes" id="UP001375743">
    <property type="component" value="Unassembled WGS sequence"/>
</dbReference>
<organism evidence="3 4">
    <name type="scientific">Benzoatithermus flavus</name>
    <dbReference type="NCBI Taxonomy" id="3108223"/>
    <lineage>
        <taxon>Bacteria</taxon>
        <taxon>Pseudomonadati</taxon>
        <taxon>Pseudomonadota</taxon>
        <taxon>Alphaproteobacteria</taxon>
        <taxon>Geminicoccales</taxon>
        <taxon>Geminicoccaceae</taxon>
        <taxon>Benzoatithermus</taxon>
    </lineage>
</organism>
<protein>
    <submittedName>
        <fullName evidence="3">DUF447 domain-containing protein</fullName>
    </submittedName>
</protein>
<evidence type="ECO:0000313" key="4">
    <source>
        <dbReference type="Proteomes" id="UP001375743"/>
    </source>
</evidence>